<dbReference type="InterPro" id="IPR007110">
    <property type="entry name" value="Ig-like_dom"/>
</dbReference>
<evidence type="ECO:0000256" key="11">
    <source>
        <dbReference type="SAM" id="SignalP"/>
    </source>
</evidence>
<evidence type="ECO:0000256" key="5">
    <source>
        <dbReference type="ARBA" id="ARBA00022989"/>
    </source>
</evidence>
<dbReference type="FunFam" id="2.60.40.10:FF:001167">
    <property type="entry name" value="Roundabout 2, isoform B"/>
    <property type="match status" value="1"/>
</dbReference>
<feature type="domain" description="Ig-like" evidence="12">
    <location>
        <begin position="27"/>
        <end position="119"/>
    </location>
</feature>
<dbReference type="PANTHER" id="PTHR10075">
    <property type="entry name" value="BASIGIN RELATED"/>
    <property type="match status" value="1"/>
</dbReference>
<keyword evidence="7" id="KW-1015">Disulfide bond</keyword>
<dbReference type="Proteomes" id="UP001153620">
    <property type="component" value="Chromosome 1"/>
</dbReference>
<feature type="domain" description="Fibronectin type-III" evidence="13">
    <location>
        <begin position="639"/>
        <end position="738"/>
    </location>
</feature>
<dbReference type="PROSITE" id="PS50853">
    <property type="entry name" value="FN3"/>
    <property type="match status" value="3"/>
</dbReference>
<dbReference type="GO" id="GO:0007156">
    <property type="term" value="P:homophilic cell adhesion via plasma membrane adhesion molecules"/>
    <property type="evidence" value="ECO:0007669"/>
    <property type="project" value="TreeGrafter"/>
</dbReference>
<evidence type="ECO:0000259" key="12">
    <source>
        <dbReference type="PROSITE" id="PS50835"/>
    </source>
</evidence>
<dbReference type="Gene3D" id="2.60.40.10">
    <property type="entry name" value="Immunoglobulins"/>
    <property type="match status" value="8"/>
</dbReference>
<evidence type="ECO:0000256" key="4">
    <source>
        <dbReference type="ARBA" id="ARBA00022737"/>
    </source>
</evidence>
<feature type="domain" description="Ig-like" evidence="12">
    <location>
        <begin position="219"/>
        <end position="300"/>
    </location>
</feature>
<keyword evidence="4" id="KW-0677">Repeat</keyword>
<keyword evidence="8" id="KW-0393">Immunoglobulin domain</keyword>
<evidence type="ECO:0000313" key="15">
    <source>
        <dbReference type="Proteomes" id="UP001153620"/>
    </source>
</evidence>
<dbReference type="CDD" id="cd00063">
    <property type="entry name" value="FN3"/>
    <property type="match status" value="3"/>
</dbReference>
<evidence type="ECO:0000313" key="14">
    <source>
        <dbReference type="EMBL" id="CAG9798481.1"/>
    </source>
</evidence>
<dbReference type="Pfam" id="PF00041">
    <property type="entry name" value="fn3"/>
    <property type="match status" value="2"/>
</dbReference>
<feature type="compositionally biased region" description="Low complexity" evidence="9">
    <location>
        <begin position="1141"/>
        <end position="1159"/>
    </location>
</feature>
<dbReference type="GO" id="GO:0070593">
    <property type="term" value="P:dendrite self-avoidance"/>
    <property type="evidence" value="ECO:0007669"/>
    <property type="project" value="TreeGrafter"/>
</dbReference>
<organism evidence="14 15">
    <name type="scientific">Chironomus riparius</name>
    <dbReference type="NCBI Taxonomy" id="315576"/>
    <lineage>
        <taxon>Eukaryota</taxon>
        <taxon>Metazoa</taxon>
        <taxon>Ecdysozoa</taxon>
        <taxon>Arthropoda</taxon>
        <taxon>Hexapoda</taxon>
        <taxon>Insecta</taxon>
        <taxon>Pterygota</taxon>
        <taxon>Neoptera</taxon>
        <taxon>Endopterygota</taxon>
        <taxon>Diptera</taxon>
        <taxon>Nematocera</taxon>
        <taxon>Chironomoidea</taxon>
        <taxon>Chironomidae</taxon>
        <taxon>Chironominae</taxon>
        <taxon>Chironomus</taxon>
    </lineage>
</organism>
<dbReference type="InterPro" id="IPR013783">
    <property type="entry name" value="Ig-like_fold"/>
</dbReference>
<feature type="domain" description="Fibronectin type-III" evidence="13">
    <location>
        <begin position="743"/>
        <end position="842"/>
    </location>
</feature>
<dbReference type="EMBL" id="OU895877">
    <property type="protein sequence ID" value="CAG9798481.1"/>
    <property type="molecule type" value="Genomic_DNA"/>
</dbReference>
<feature type="signal peptide" evidence="11">
    <location>
        <begin position="1"/>
        <end position="23"/>
    </location>
</feature>
<dbReference type="SUPFAM" id="SSF48726">
    <property type="entry name" value="Immunoglobulin"/>
    <property type="match status" value="5"/>
</dbReference>
<feature type="domain" description="Ig-like" evidence="12">
    <location>
        <begin position="415"/>
        <end position="495"/>
    </location>
</feature>
<dbReference type="GO" id="GO:0098632">
    <property type="term" value="F:cell-cell adhesion mediator activity"/>
    <property type="evidence" value="ECO:0007669"/>
    <property type="project" value="TreeGrafter"/>
</dbReference>
<accession>A0A9N9RKD4</accession>
<evidence type="ECO:0000256" key="2">
    <source>
        <dbReference type="ARBA" id="ARBA00022692"/>
    </source>
</evidence>
<dbReference type="InterPro" id="IPR003599">
    <property type="entry name" value="Ig_sub"/>
</dbReference>
<feature type="transmembrane region" description="Helical" evidence="10">
    <location>
        <begin position="869"/>
        <end position="891"/>
    </location>
</feature>
<feature type="region of interest" description="Disordered" evidence="9">
    <location>
        <begin position="1138"/>
        <end position="1160"/>
    </location>
</feature>
<evidence type="ECO:0000256" key="10">
    <source>
        <dbReference type="SAM" id="Phobius"/>
    </source>
</evidence>
<keyword evidence="5 10" id="KW-1133">Transmembrane helix</keyword>
<evidence type="ECO:0000256" key="7">
    <source>
        <dbReference type="ARBA" id="ARBA00023157"/>
    </source>
</evidence>
<sequence>MHNCKRMEIYITILAILLCAVHALEPPKIIEHPMDAVVPKHDPVTLKCKAEGSPSPVIEWYKDGYPLKIEPGSHQMFLPTGDLFFLKVVHSRRESDAGVYWCEAKNELGVAKSRNATLQVAVLRDEFRLDPQNTRVAQGETAMLECGPPKGSPEPIISWRKNGQTMDLTGSKRVRIVDGGNLLIQDARQSDDGRYQCIAKNIVGVRESTIAFLKVHVKPFLIRGPQNQTAVTGSSVIFQCRVGGEPLPDVLWRRTASGGNMPLGRVHILEDRSLKIDNITMDDIGEYSCEADNAVGTIVASGMLLVYSPPSFTLRPKSQIGELGSEVIFECQATGYPEPTLFWTIEGNRSLILPGMKLKKSEATLTADGGSLLSINEIDRSDNGKVVVCSAVNSVGSVSTRVVLSVNLQDDSPPPQIIQGPVNQTLPIKSVASLPCRAIGTPKPVISWYKDGIPVAQSDKITIEDNGLLTITELNKNDDIGLYTCVASSKSGKSTWSGFLKIENPTNPNIKFFRAPELSTFPGQPGKPQIIEKTDTSITLSWIRSNAIGASSLLGYTLEMFARNSTDGWVQVANRIQNTTYKIIGLTSGASYYFAVRAENSHGVSGPSQLSEPITIGVDEMNTDLDLSEARASLLSGDVVELINATSVDSTSMKLLWEIINGKYVEGFYIYARNIDDSNEHQPSSYKMLTVLNAGSGASSCKISGLQKFTTYEFFIVPFYKAVEGKPSNSRTARTLEDVPSEPPSNMEAKLLNESTVYIKWRAPPAKFYNGVLKSYNVIVRGVNIYENISKILTNITIDSASSSIMLANLTEGVTYTVSVAAINRIGIGPYSTPAILRLDPITKRLDTSFTYRFPLNNDHMDDFLTQPWFIILLGTILVIMMLSFGIMVFIKRKHMLMKQSAFNGLAGPAAGGAVKIQNVPGGNDGYWLDPSGIIWRSNPRSKGSLIADYAPVCTSTTTTTLPVDEESTARARFMGEYTDYPADYAEVSSYQSGQQSPAPYATTTLIGSSKLASNDSHRFNNMFYKTDIYPNAANAVAMMQNGNNNNNNSNTNNYNRSIHSESYCNNNNNSNNKINIVENRMANTMMPNMFNQHQPNGIKMSSNKRNRLKLMKPQSIRNYFSNSPNEQLYVKVGEINQIGPHSNSSQQSHTPQSTQSGSINWSQHNFNIYENQLHNHMNGSATMTNEPDRNDVDDDDDNKEFIYDGNHSIMSYMSSKDFPENV</sequence>
<dbReference type="FunFam" id="2.60.40.10:FF:001603">
    <property type="entry name" value="Roundabout 2"/>
    <property type="match status" value="1"/>
</dbReference>
<dbReference type="InterPro" id="IPR036116">
    <property type="entry name" value="FN3_sf"/>
</dbReference>
<dbReference type="InterPro" id="IPR003961">
    <property type="entry name" value="FN3_dom"/>
</dbReference>
<dbReference type="FunFam" id="2.60.40.10:FF:000032">
    <property type="entry name" value="palladin isoform X1"/>
    <property type="match status" value="1"/>
</dbReference>
<dbReference type="InterPro" id="IPR036179">
    <property type="entry name" value="Ig-like_dom_sf"/>
</dbReference>
<dbReference type="InterPro" id="IPR013098">
    <property type="entry name" value="Ig_I-set"/>
</dbReference>
<feature type="domain" description="Ig-like" evidence="12">
    <location>
        <begin position="125"/>
        <end position="211"/>
    </location>
</feature>
<evidence type="ECO:0000256" key="9">
    <source>
        <dbReference type="SAM" id="MobiDB-lite"/>
    </source>
</evidence>
<dbReference type="SMART" id="SM00408">
    <property type="entry name" value="IGc2"/>
    <property type="match status" value="5"/>
</dbReference>
<gene>
    <name evidence="14" type="ORF">CHIRRI_LOCUS1463</name>
</gene>
<dbReference type="PROSITE" id="PS50835">
    <property type="entry name" value="IG_LIKE"/>
    <property type="match status" value="5"/>
</dbReference>
<dbReference type="SMART" id="SM00409">
    <property type="entry name" value="IG"/>
    <property type="match status" value="5"/>
</dbReference>
<keyword evidence="2 10" id="KW-0812">Transmembrane</keyword>
<feature type="domain" description="Fibronectin type-III" evidence="13">
    <location>
        <begin position="524"/>
        <end position="619"/>
    </location>
</feature>
<dbReference type="GO" id="GO:0007411">
    <property type="term" value="P:axon guidance"/>
    <property type="evidence" value="ECO:0007669"/>
    <property type="project" value="TreeGrafter"/>
</dbReference>
<dbReference type="PANTHER" id="PTHR10075:SF100">
    <property type="entry name" value="FASCICLIN-2"/>
    <property type="match status" value="1"/>
</dbReference>
<dbReference type="Pfam" id="PF07679">
    <property type="entry name" value="I-set"/>
    <property type="match status" value="3"/>
</dbReference>
<comment type="subcellular location">
    <subcellularLocation>
        <location evidence="1">Membrane</location>
        <topology evidence="1">Single-pass membrane protein</topology>
    </subcellularLocation>
</comment>
<dbReference type="InterPro" id="IPR003598">
    <property type="entry name" value="Ig_sub2"/>
</dbReference>
<evidence type="ECO:0000256" key="8">
    <source>
        <dbReference type="ARBA" id="ARBA00023319"/>
    </source>
</evidence>
<dbReference type="GO" id="GO:0030424">
    <property type="term" value="C:axon"/>
    <property type="evidence" value="ECO:0007669"/>
    <property type="project" value="TreeGrafter"/>
</dbReference>
<evidence type="ECO:0000259" key="13">
    <source>
        <dbReference type="PROSITE" id="PS50853"/>
    </source>
</evidence>
<dbReference type="SUPFAM" id="SSF49265">
    <property type="entry name" value="Fibronectin type III"/>
    <property type="match status" value="2"/>
</dbReference>
<name>A0A9N9RKD4_9DIPT</name>
<evidence type="ECO:0000256" key="1">
    <source>
        <dbReference type="ARBA" id="ARBA00004167"/>
    </source>
</evidence>
<dbReference type="AlphaFoldDB" id="A0A9N9RKD4"/>
<evidence type="ECO:0000256" key="3">
    <source>
        <dbReference type="ARBA" id="ARBA00022729"/>
    </source>
</evidence>
<dbReference type="GO" id="GO:0005886">
    <property type="term" value="C:plasma membrane"/>
    <property type="evidence" value="ECO:0007669"/>
    <property type="project" value="TreeGrafter"/>
</dbReference>
<keyword evidence="3 11" id="KW-0732">Signal</keyword>
<proteinExistence type="predicted"/>
<keyword evidence="15" id="KW-1185">Reference proteome</keyword>
<dbReference type="FunFam" id="2.60.40.10:FF:000026">
    <property type="entry name" value="roundabout homolog 2 isoform X1"/>
    <property type="match status" value="1"/>
</dbReference>
<evidence type="ECO:0008006" key="16">
    <source>
        <dbReference type="Google" id="ProtNLM"/>
    </source>
</evidence>
<dbReference type="Pfam" id="PF13927">
    <property type="entry name" value="Ig_3"/>
    <property type="match status" value="2"/>
</dbReference>
<feature type="region of interest" description="Disordered" evidence="9">
    <location>
        <begin position="1178"/>
        <end position="1203"/>
    </location>
</feature>
<dbReference type="FunFam" id="2.60.40.10:FF:000948">
    <property type="entry name" value="Roundabout 1"/>
    <property type="match status" value="1"/>
</dbReference>
<reference evidence="14" key="2">
    <citation type="submission" date="2022-10" db="EMBL/GenBank/DDBJ databases">
        <authorList>
            <consortium name="ENA_rothamsted_submissions"/>
            <consortium name="culmorum"/>
            <person name="King R."/>
        </authorList>
    </citation>
    <scope>NUCLEOTIDE SEQUENCE</scope>
</reference>
<dbReference type="OrthoDB" id="428111at2759"/>
<protein>
    <recommendedName>
        <fullName evidence="16">Roundabout</fullName>
    </recommendedName>
</protein>
<dbReference type="SMART" id="SM00060">
    <property type="entry name" value="FN3"/>
    <property type="match status" value="3"/>
</dbReference>
<evidence type="ECO:0000256" key="6">
    <source>
        <dbReference type="ARBA" id="ARBA00023136"/>
    </source>
</evidence>
<feature type="domain" description="Ig-like" evidence="12">
    <location>
        <begin position="310"/>
        <end position="405"/>
    </location>
</feature>
<keyword evidence="6 10" id="KW-0472">Membrane</keyword>
<feature type="chain" id="PRO_5040291426" description="Roundabout" evidence="11">
    <location>
        <begin position="24"/>
        <end position="1223"/>
    </location>
</feature>
<reference evidence="14" key="1">
    <citation type="submission" date="2022-01" db="EMBL/GenBank/DDBJ databases">
        <authorList>
            <person name="King R."/>
        </authorList>
    </citation>
    <scope>NUCLEOTIDE SEQUENCE</scope>
</reference>
<dbReference type="FunFam" id="2.60.40.10:FF:000008">
    <property type="entry name" value="roundabout homolog 2 isoform X2"/>
    <property type="match status" value="1"/>
</dbReference>